<accession>A0A1X7V544</accession>
<dbReference type="InterPro" id="IPR012337">
    <property type="entry name" value="RNaseH-like_sf"/>
</dbReference>
<organism evidence="2">
    <name type="scientific">Amphimedon queenslandica</name>
    <name type="common">Sponge</name>
    <dbReference type="NCBI Taxonomy" id="400682"/>
    <lineage>
        <taxon>Eukaryota</taxon>
        <taxon>Metazoa</taxon>
        <taxon>Porifera</taxon>
        <taxon>Demospongiae</taxon>
        <taxon>Heteroscleromorpha</taxon>
        <taxon>Haplosclerida</taxon>
        <taxon>Niphatidae</taxon>
        <taxon>Amphimedon</taxon>
    </lineage>
</organism>
<dbReference type="InterPro" id="IPR008906">
    <property type="entry name" value="HATC_C_dom"/>
</dbReference>
<name>A0A1X7V544_AMPQE</name>
<protein>
    <recommendedName>
        <fullName evidence="1">HAT C-terminal dimerisation domain-containing protein</fullName>
    </recommendedName>
</protein>
<proteinExistence type="predicted"/>
<sequence>MLEALDPSSDSQSKFPSLVPLCSRFTNLVDQSKLQIIDNEWRRLKIVSLPFDREGMNPEEFWGRLSKIEDGGGSPQFGMLCYFMQSLLSLPHANVDVERIFSSVNLIKTKTRNRLHTSTVRSLLKVKD</sequence>
<dbReference type="AlphaFoldDB" id="A0A1X7V544"/>
<dbReference type="Pfam" id="PF05699">
    <property type="entry name" value="Dimer_Tnp_hAT"/>
    <property type="match status" value="1"/>
</dbReference>
<evidence type="ECO:0000313" key="2">
    <source>
        <dbReference type="EnsemblMetazoa" id="Aqu2.1.34949_001"/>
    </source>
</evidence>
<dbReference type="InParanoid" id="A0A1X7V544"/>
<evidence type="ECO:0000259" key="1">
    <source>
        <dbReference type="Pfam" id="PF05699"/>
    </source>
</evidence>
<reference evidence="2" key="1">
    <citation type="submission" date="2017-05" db="UniProtKB">
        <authorList>
            <consortium name="EnsemblMetazoa"/>
        </authorList>
    </citation>
    <scope>IDENTIFICATION</scope>
</reference>
<dbReference type="EnsemblMetazoa" id="Aqu2.1.34949_001">
    <property type="protein sequence ID" value="Aqu2.1.34949_001"/>
    <property type="gene ID" value="Aqu2.1.34949"/>
</dbReference>
<dbReference type="SUPFAM" id="SSF53098">
    <property type="entry name" value="Ribonuclease H-like"/>
    <property type="match status" value="1"/>
</dbReference>
<feature type="domain" description="HAT C-terminal dimerisation" evidence="1">
    <location>
        <begin position="55"/>
        <end position="127"/>
    </location>
</feature>
<dbReference type="GO" id="GO:0046983">
    <property type="term" value="F:protein dimerization activity"/>
    <property type="evidence" value="ECO:0007669"/>
    <property type="project" value="InterPro"/>
</dbReference>